<feature type="non-terminal residue" evidence="2">
    <location>
        <position position="1"/>
    </location>
</feature>
<reference evidence="2 3" key="1">
    <citation type="journal article" date="2014" name="Curr. Biol.">
        <title>The genome of the clonal raider ant Cerapachys biroi.</title>
        <authorList>
            <person name="Oxley P.R."/>
            <person name="Ji L."/>
            <person name="Fetter-Pruneda I."/>
            <person name="McKenzie S.K."/>
            <person name="Li C."/>
            <person name="Hu H."/>
            <person name="Zhang G."/>
            <person name="Kronauer D.J."/>
        </authorList>
    </citation>
    <scope>NUCLEOTIDE SEQUENCE [LARGE SCALE GENOMIC DNA]</scope>
</reference>
<sequence length="92" mass="10942">TSITVLQEEAATRGLDDDVLSQLTNIVDTDLRLCDCELVDRKVINMYYNILFYTFHFEIYLFHFVNYIVNPFDRTSLLQHINILKCQRNNIH</sequence>
<evidence type="ECO:0000313" key="3">
    <source>
        <dbReference type="Proteomes" id="UP000053097"/>
    </source>
</evidence>
<keyword evidence="1" id="KW-0472">Membrane</keyword>
<organism evidence="2 3">
    <name type="scientific">Ooceraea biroi</name>
    <name type="common">Clonal raider ant</name>
    <name type="synonym">Cerapachys biroi</name>
    <dbReference type="NCBI Taxonomy" id="2015173"/>
    <lineage>
        <taxon>Eukaryota</taxon>
        <taxon>Metazoa</taxon>
        <taxon>Ecdysozoa</taxon>
        <taxon>Arthropoda</taxon>
        <taxon>Hexapoda</taxon>
        <taxon>Insecta</taxon>
        <taxon>Pterygota</taxon>
        <taxon>Neoptera</taxon>
        <taxon>Endopterygota</taxon>
        <taxon>Hymenoptera</taxon>
        <taxon>Apocrita</taxon>
        <taxon>Aculeata</taxon>
        <taxon>Formicoidea</taxon>
        <taxon>Formicidae</taxon>
        <taxon>Dorylinae</taxon>
        <taxon>Ooceraea</taxon>
    </lineage>
</organism>
<keyword evidence="3" id="KW-1185">Reference proteome</keyword>
<proteinExistence type="predicted"/>
<dbReference type="AlphaFoldDB" id="A0A026W2B2"/>
<gene>
    <name evidence="2" type="ORF">X777_11068</name>
</gene>
<dbReference type="Proteomes" id="UP000053097">
    <property type="component" value="Unassembled WGS sequence"/>
</dbReference>
<evidence type="ECO:0000313" key="2">
    <source>
        <dbReference type="EMBL" id="EZA50230.1"/>
    </source>
</evidence>
<feature type="transmembrane region" description="Helical" evidence="1">
    <location>
        <begin position="50"/>
        <end position="69"/>
    </location>
</feature>
<name>A0A026W2B2_OOCBI</name>
<accession>A0A026W2B2</accession>
<evidence type="ECO:0000256" key="1">
    <source>
        <dbReference type="SAM" id="Phobius"/>
    </source>
</evidence>
<dbReference type="EMBL" id="KK107467">
    <property type="protein sequence ID" value="EZA50230.1"/>
    <property type="molecule type" value="Genomic_DNA"/>
</dbReference>
<keyword evidence="1" id="KW-1133">Transmembrane helix</keyword>
<protein>
    <submittedName>
        <fullName evidence="2">Uncharacterized protein</fullName>
    </submittedName>
</protein>
<keyword evidence="1" id="KW-0812">Transmembrane</keyword>